<evidence type="ECO:0000256" key="3">
    <source>
        <dbReference type="ARBA" id="ARBA00022679"/>
    </source>
</evidence>
<proteinExistence type="inferred from homology"/>
<comment type="caution">
    <text evidence="12">The sequence shown here is derived from an EMBL/GenBank/DDBJ whole genome shotgun (WGS) entry which is preliminary data.</text>
</comment>
<evidence type="ECO:0000259" key="11">
    <source>
        <dbReference type="Pfam" id="PF01555"/>
    </source>
</evidence>
<dbReference type="Pfam" id="PF01555">
    <property type="entry name" value="N6_N4_Mtase"/>
    <property type="match status" value="1"/>
</dbReference>
<feature type="compositionally biased region" description="Basic residues" evidence="10">
    <location>
        <begin position="319"/>
        <end position="328"/>
    </location>
</feature>
<sequence length="469" mass="50778">MSAETFLDGRVTLWLGDVRAMLAAMEPDSVDCVVTSPPYWGLRDYGVEGQIGLEPTLGEHLAVMVEVFALVRRVLKPAGTLWINYGDCYAAAPNGRSAADTKAAGNDDRTFRDKPFSTVGPVFVSEYEKTARSGASQNKGHTHAAHGGRVVAGGYLKPKDLCMVPNRLAIALQDDGWWVRSEIIWGKTNPMPDSSGAYRPSTAHEKIFLLAKSDDGEVWRARDTGELSTAPDLSERCALVTDATREANRWVRLGAYYDAESVRQGRTSDEDANGFRGSSYVGGEPGPRQNIGNKVVRGRESYGRHTLGDSVPDGERRDKQRGHSRRHQGFNDRWDAMPKVEQGANGRYLRNYEPAPLAVWPMATKAFSDAHFATFPPDLAGRCIAAGCPPGGLVLDPFGGAGTTALVAARMGRLAALIELNPDYAAMARLRIERDWMGEVESASAKARGLTAANDHGPLFGVAAGKDSQ</sequence>
<dbReference type="InterPro" id="IPR002941">
    <property type="entry name" value="DNA_methylase_N4/N6"/>
</dbReference>
<evidence type="ECO:0000256" key="1">
    <source>
        <dbReference type="ARBA" id="ARBA00010203"/>
    </source>
</evidence>
<evidence type="ECO:0000256" key="4">
    <source>
        <dbReference type="ARBA" id="ARBA00022691"/>
    </source>
</evidence>
<feature type="domain" description="DNA methylase N-4/N-6" evidence="11">
    <location>
        <begin position="30"/>
        <end position="428"/>
    </location>
</feature>
<protein>
    <recommendedName>
        <fullName evidence="9">Methyltransferase</fullName>
        <ecNumber evidence="9">2.1.1.-</ecNumber>
    </recommendedName>
</protein>
<dbReference type="Gene3D" id="3.40.50.150">
    <property type="entry name" value="Vaccinia Virus protein VP39"/>
    <property type="match status" value="2"/>
</dbReference>
<feature type="region of interest" description="Disordered" evidence="10">
    <location>
        <begin position="266"/>
        <end position="330"/>
    </location>
</feature>
<keyword evidence="3 12" id="KW-0808">Transferase</keyword>
<evidence type="ECO:0000313" key="12">
    <source>
        <dbReference type="EMBL" id="MFG1370712.1"/>
    </source>
</evidence>
<feature type="compositionally biased region" description="Basic and acidic residues" evidence="10">
    <location>
        <begin position="297"/>
        <end position="318"/>
    </location>
</feature>
<evidence type="ECO:0000256" key="5">
    <source>
        <dbReference type="ARBA" id="ARBA00022747"/>
    </source>
</evidence>
<evidence type="ECO:0000313" key="13">
    <source>
        <dbReference type="Proteomes" id="UP001604002"/>
    </source>
</evidence>
<comment type="catalytic activity">
    <reaction evidence="8">
        <text>a 2'-deoxycytidine in DNA + S-adenosyl-L-methionine = an N(4)-methyl-2'-deoxycytidine in DNA + S-adenosyl-L-homocysteine + H(+)</text>
        <dbReference type="Rhea" id="RHEA:16857"/>
        <dbReference type="Rhea" id="RHEA-COMP:11369"/>
        <dbReference type="Rhea" id="RHEA-COMP:13674"/>
        <dbReference type="ChEBI" id="CHEBI:15378"/>
        <dbReference type="ChEBI" id="CHEBI:57856"/>
        <dbReference type="ChEBI" id="CHEBI:59789"/>
        <dbReference type="ChEBI" id="CHEBI:85452"/>
        <dbReference type="ChEBI" id="CHEBI:137933"/>
        <dbReference type="EC" id="2.1.1.113"/>
    </reaction>
</comment>
<keyword evidence="6" id="KW-0238">DNA-binding</keyword>
<dbReference type="PRINTS" id="PR00508">
    <property type="entry name" value="S21N4MTFRASE"/>
</dbReference>
<reference evidence="12 13" key="1">
    <citation type="submission" date="2024-02" db="EMBL/GenBank/DDBJ databases">
        <title>Expansion and revision of Xanthobacter and proposal of Roseixanthobacter gen. nov.</title>
        <authorList>
            <person name="Soltysiak M.P.M."/>
            <person name="Jalihal A."/>
            <person name="Ory A."/>
            <person name="Chrisophersen C."/>
            <person name="Lee A.D."/>
            <person name="Boulton J."/>
            <person name="Springer M."/>
        </authorList>
    </citation>
    <scope>NUCLEOTIDE SEQUENCE [LARGE SCALE GENOMIC DNA]</scope>
    <source>
        <strain evidence="12 13">23A</strain>
    </source>
</reference>
<evidence type="ECO:0000256" key="7">
    <source>
        <dbReference type="ARBA" id="ARBA00047942"/>
    </source>
</evidence>
<dbReference type="PROSITE" id="PS00093">
    <property type="entry name" value="N4_MTASE"/>
    <property type="match status" value="1"/>
</dbReference>
<comment type="catalytic activity">
    <reaction evidence="7">
        <text>a 2'-deoxyadenosine in DNA + S-adenosyl-L-methionine = an N(6)-methyl-2'-deoxyadenosine in DNA + S-adenosyl-L-homocysteine + H(+)</text>
        <dbReference type="Rhea" id="RHEA:15197"/>
        <dbReference type="Rhea" id="RHEA-COMP:12418"/>
        <dbReference type="Rhea" id="RHEA-COMP:12419"/>
        <dbReference type="ChEBI" id="CHEBI:15378"/>
        <dbReference type="ChEBI" id="CHEBI:57856"/>
        <dbReference type="ChEBI" id="CHEBI:59789"/>
        <dbReference type="ChEBI" id="CHEBI:90615"/>
        <dbReference type="ChEBI" id="CHEBI:90616"/>
        <dbReference type="EC" id="2.1.1.72"/>
    </reaction>
</comment>
<evidence type="ECO:0000256" key="10">
    <source>
        <dbReference type="SAM" id="MobiDB-lite"/>
    </source>
</evidence>
<dbReference type="GO" id="GO:0008168">
    <property type="term" value="F:methyltransferase activity"/>
    <property type="evidence" value="ECO:0007669"/>
    <property type="project" value="UniProtKB-KW"/>
</dbReference>
<dbReference type="Proteomes" id="UP001604002">
    <property type="component" value="Unassembled WGS sequence"/>
</dbReference>
<keyword evidence="5" id="KW-0680">Restriction system</keyword>
<name>A0ABW6ZS82_9HYPH</name>
<evidence type="ECO:0000256" key="2">
    <source>
        <dbReference type="ARBA" id="ARBA00022603"/>
    </source>
</evidence>
<keyword evidence="13" id="KW-1185">Reference proteome</keyword>
<accession>A0ABW6ZS82</accession>
<gene>
    <name evidence="12" type="ORF">V5F32_00885</name>
</gene>
<comment type="similarity">
    <text evidence="1">Belongs to the N(4)/N(6)-methyltransferase family. N(4) subfamily.</text>
</comment>
<dbReference type="InterPro" id="IPR029063">
    <property type="entry name" value="SAM-dependent_MTases_sf"/>
</dbReference>
<dbReference type="InterPro" id="IPR001091">
    <property type="entry name" value="RM_Methyltransferase"/>
</dbReference>
<organism evidence="12 13">
    <name type="scientific">Xanthobacter oligotrophicus</name>
    <dbReference type="NCBI Taxonomy" id="2607286"/>
    <lineage>
        <taxon>Bacteria</taxon>
        <taxon>Pseudomonadati</taxon>
        <taxon>Pseudomonadota</taxon>
        <taxon>Alphaproteobacteria</taxon>
        <taxon>Hyphomicrobiales</taxon>
        <taxon>Xanthobacteraceae</taxon>
        <taxon>Xanthobacter</taxon>
    </lineage>
</organism>
<dbReference type="SUPFAM" id="SSF53335">
    <property type="entry name" value="S-adenosyl-L-methionine-dependent methyltransferases"/>
    <property type="match status" value="1"/>
</dbReference>
<evidence type="ECO:0000256" key="8">
    <source>
        <dbReference type="ARBA" id="ARBA00049120"/>
    </source>
</evidence>
<dbReference type="InterPro" id="IPR017985">
    <property type="entry name" value="MeTrfase_CN4_CS"/>
</dbReference>
<dbReference type="GO" id="GO:0032259">
    <property type="term" value="P:methylation"/>
    <property type="evidence" value="ECO:0007669"/>
    <property type="project" value="UniProtKB-KW"/>
</dbReference>
<dbReference type="RefSeq" id="WP_393990800.1">
    <property type="nucleotide sequence ID" value="NZ_JBAFVH010000001.1"/>
</dbReference>
<dbReference type="EMBL" id="JBAFVH010000001">
    <property type="protein sequence ID" value="MFG1370712.1"/>
    <property type="molecule type" value="Genomic_DNA"/>
</dbReference>
<evidence type="ECO:0000256" key="6">
    <source>
        <dbReference type="ARBA" id="ARBA00023125"/>
    </source>
</evidence>
<dbReference type="EC" id="2.1.1.-" evidence="9"/>
<keyword evidence="4" id="KW-0949">S-adenosyl-L-methionine</keyword>
<evidence type="ECO:0000256" key="9">
    <source>
        <dbReference type="RuleBase" id="RU362026"/>
    </source>
</evidence>
<keyword evidence="2 12" id="KW-0489">Methyltransferase</keyword>